<proteinExistence type="predicted"/>
<evidence type="ECO:0000313" key="2">
    <source>
        <dbReference type="Proteomes" id="UP001162131"/>
    </source>
</evidence>
<dbReference type="InterPro" id="IPR009050">
    <property type="entry name" value="Globin-like_sf"/>
</dbReference>
<dbReference type="Gene3D" id="1.10.490.10">
    <property type="entry name" value="Globins"/>
    <property type="match status" value="1"/>
</dbReference>
<reference evidence="1" key="1">
    <citation type="submission" date="2021-09" db="EMBL/GenBank/DDBJ databases">
        <authorList>
            <consortium name="AG Swart"/>
            <person name="Singh M."/>
            <person name="Singh A."/>
            <person name="Seah K."/>
            <person name="Emmerich C."/>
        </authorList>
    </citation>
    <scope>NUCLEOTIDE SEQUENCE</scope>
    <source>
        <strain evidence="1">ATCC30299</strain>
    </source>
</reference>
<dbReference type="GO" id="GO:0020037">
    <property type="term" value="F:heme binding"/>
    <property type="evidence" value="ECO:0007669"/>
    <property type="project" value="InterPro"/>
</dbReference>
<protein>
    <submittedName>
        <fullName evidence="1">Uncharacterized protein</fullName>
    </submittedName>
</protein>
<dbReference type="SUPFAM" id="SSF46458">
    <property type="entry name" value="Globin-like"/>
    <property type="match status" value="1"/>
</dbReference>
<name>A0AAU9K981_9CILI</name>
<dbReference type="GO" id="GO:0019825">
    <property type="term" value="F:oxygen binding"/>
    <property type="evidence" value="ECO:0007669"/>
    <property type="project" value="InterPro"/>
</dbReference>
<dbReference type="EMBL" id="CAJZBQ010000058">
    <property type="protein sequence ID" value="CAG9334564.1"/>
    <property type="molecule type" value="Genomic_DNA"/>
</dbReference>
<organism evidence="1 2">
    <name type="scientific">Blepharisma stoltei</name>
    <dbReference type="NCBI Taxonomy" id="1481888"/>
    <lineage>
        <taxon>Eukaryota</taxon>
        <taxon>Sar</taxon>
        <taxon>Alveolata</taxon>
        <taxon>Ciliophora</taxon>
        <taxon>Postciliodesmatophora</taxon>
        <taxon>Heterotrichea</taxon>
        <taxon>Heterotrichida</taxon>
        <taxon>Blepharismidae</taxon>
        <taxon>Blepharisma</taxon>
    </lineage>
</organism>
<dbReference type="AlphaFoldDB" id="A0AAU9K981"/>
<dbReference type="Proteomes" id="UP001162131">
    <property type="component" value="Unassembled WGS sequence"/>
</dbReference>
<accession>A0AAU9K981</accession>
<gene>
    <name evidence="1" type="ORF">BSTOLATCC_MIC61176</name>
</gene>
<evidence type="ECO:0000313" key="1">
    <source>
        <dbReference type="EMBL" id="CAG9334564.1"/>
    </source>
</evidence>
<dbReference type="InterPro" id="IPR012292">
    <property type="entry name" value="Globin/Proto"/>
</dbReference>
<sequence>MEVPIILQHLKDYHQNTIERDEITHIREDIINFIHDFSKKTGLRGSNFGNKLCPDSSQNCYISKLNNLLPKSEFSPRLNLFSLLAKFSNKVNINASVPTTLIKLEETSCIIRTKKDGKIHSKPCTSEDFFNLTQEKKDSDCPLFCFKSPGQDTVAVFTIDSALKIWNPSETNAFMQQFIQGRSSTISFTRVLWRQGLKNKYFNIVNKAKKEKKLKKISPKQQKLVHKRSISSTNLSEFKYRDMMLPSSQSVNNPYKVAKTPIKNKNLKNASFSELPKQDLGINRAASPGIFSRETKQCSLTEELSKIIGEGTYKEFIVTTKDSESCYAIESLVKIPEIENMVNQIVQFLNNEIFQNSLKAIVLDFLQNRNNNWFLLDCKEYLADEIEKKKIIMPRINKPRRSRSLICHKKVSNFEDEEIKSEEPPKDIIKRQKTVSVKLKPSNTIKERPRITDEKELLQRCAEVNQKVDQIISSKKLLRASSTNFIQTESPHNYLSSSSYTQLNDMTPLPNTPVGKKRLQISESLWDDKCHHMTQKHFSGIIENFDEMTLNAHVAKLKRQNLVEKYGGDQFWNNFILSLYNKVLGSEQLYSYFKNCNLDNFEMIVTGMFKIFNGNVSLEFRRKVRGSHLNRGINENEFNAYSDLFEKTLVEFQVEEEDKHAIMMQIKSMKCLICR</sequence>
<keyword evidence="2" id="KW-1185">Reference proteome</keyword>
<comment type="caution">
    <text evidence="1">The sequence shown here is derived from an EMBL/GenBank/DDBJ whole genome shotgun (WGS) entry which is preliminary data.</text>
</comment>